<dbReference type="Proteomes" id="UP000183945">
    <property type="component" value="Unassembled WGS sequence"/>
</dbReference>
<feature type="domain" description="N-acetyltransferase" evidence="1">
    <location>
        <begin position="99"/>
        <end position="237"/>
    </location>
</feature>
<dbReference type="InterPro" id="IPR016181">
    <property type="entry name" value="Acyl_CoA_acyltransferase"/>
</dbReference>
<accession>A0A1M5FFE3</accession>
<dbReference type="AlphaFoldDB" id="A0A1M5FFE3"/>
<dbReference type="OrthoDB" id="1342666at2"/>
<name>A0A1M5FFE3_SALEC</name>
<dbReference type="GO" id="GO:0016747">
    <property type="term" value="F:acyltransferase activity, transferring groups other than amino-acyl groups"/>
    <property type="evidence" value="ECO:0007669"/>
    <property type="project" value="InterPro"/>
</dbReference>
<keyword evidence="3" id="KW-1185">Reference proteome</keyword>
<dbReference type="PROSITE" id="PS51186">
    <property type="entry name" value="GNAT"/>
    <property type="match status" value="1"/>
</dbReference>
<dbReference type="InterPro" id="IPR000182">
    <property type="entry name" value="GNAT_dom"/>
</dbReference>
<dbReference type="EMBL" id="FQVT01000003">
    <property type="protein sequence ID" value="SHF90159.1"/>
    <property type="molecule type" value="Genomic_DNA"/>
</dbReference>
<evidence type="ECO:0000313" key="2">
    <source>
        <dbReference type="EMBL" id="SHF90159.1"/>
    </source>
</evidence>
<protein>
    <recommendedName>
        <fullName evidence="1">N-acetyltransferase domain-containing protein</fullName>
    </recommendedName>
</protein>
<dbReference type="Gene3D" id="3.40.630.30">
    <property type="match status" value="1"/>
</dbReference>
<organism evidence="2 3">
    <name type="scientific">Salegentibacter echinorum</name>
    <dbReference type="NCBI Taxonomy" id="1073325"/>
    <lineage>
        <taxon>Bacteria</taxon>
        <taxon>Pseudomonadati</taxon>
        <taxon>Bacteroidota</taxon>
        <taxon>Flavobacteriia</taxon>
        <taxon>Flavobacteriales</taxon>
        <taxon>Flavobacteriaceae</taxon>
        <taxon>Salegentibacter</taxon>
    </lineage>
</organism>
<dbReference type="STRING" id="1073325.SAMN05444483_103166"/>
<dbReference type="Pfam" id="PF00583">
    <property type="entry name" value="Acetyltransf_1"/>
    <property type="match status" value="1"/>
</dbReference>
<sequence>MLENFQIQEWDSDFFGFKVVKVLDDFLAEETELKLESLHKKEAALIYYTSKESKFAEFDNSFYDVKLVSTRVPIIKKMTNLTEIHPNISLYDKLPPDEKLISLARSAGKHGRFGTDSRIPKEAFNEIFHHWIINSIKKVLAEEVLVYKEEGVIVGFATLKTKGNKGYAPLLAVDREYEGKGVSFALMRAIETRLVQYGCDYVMSGTQNINKKAIAIFKRFGTEIQPPEYIYHLWKKN</sequence>
<evidence type="ECO:0000259" key="1">
    <source>
        <dbReference type="PROSITE" id="PS51186"/>
    </source>
</evidence>
<gene>
    <name evidence="2" type="ORF">SAMN05444483_103166</name>
</gene>
<dbReference type="SUPFAM" id="SSF55729">
    <property type="entry name" value="Acyl-CoA N-acyltransferases (Nat)"/>
    <property type="match status" value="1"/>
</dbReference>
<evidence type="ECO:0000313" key="3">
    <source>
        <dbReference type="Proteomes" id="UP000183945"/>
    </source>
</evidence>
<reference evidence="3" key="1">
    <citation type="submission" date="2016-11" db="EMBL/GenBank/DDBJ databases">
        <authorList>
            <person name="Varghese N."/>
            <person name="Submissions S."/>
        </authorList>
    </citation>
    <scope>NUCLEOTIDE SEQUENCE [LARGE SCALE GENOMIC DNA]</scope>
    <source>
        <strain evidence="3">DSM 24579</strain>
    </source>
</reference>
<dbReference type="CDD" id="cd04301">
    <property type="entry name" value="NAT_SF"/>
    <property type="match status" value="1"/>
</dbReference>
<proteinExistence type="predicted"/>
<dbReference type="RefSeq" id="WP_139277071.1">
    <property type="nucleotide sequence ID" value="NZ_FQVT01000003.1"/>
</dbReference>